<dbReference type="Pfam" id="PF20113">
    <property type="entry name" value="DUF6503"/>
    <property type="match status" value="1"/>
</dbReference>
<keyword evidence="2" id="KW-1185">Reference proteome</keyword>
<dbReference type="Proteomes" id="UP001597548">
    <property type="component" value="Unassembled WGS sequence"/>
</dbReference>
<gene>
    <name evidence="1" type="ORF">ACFS29_20180</name>
</gene>
<dbReference type="RefSeq" id="WP_194506811.1">
    <property type="nucleotide sequence ID" value="NZ_JADILU010000002.1"/>
</dbReference>
<organism evidence="1 2">
    <name type="scientific">Psychroserpens luteus</name>
    <dbReference type="NCBI Taxonomy" id="1434066"/>
    <lineage>
        <taxon>Bacteria</taxon>
        <taxon>Pseudomonadati</taxon>
        <taxon>Bacteroidota</taxon>
        <taxon>Flavobacteriia</taxon>
        <taxon>Flavobacteriales</taxon>
        <taxon>Flavobacteriaceae</taxon>
        <taxon>Psychroserpens</taxon>
    </lineage>
</organism>
<protein>
    <submittedName>
        <fullName evidence="1">DUF6503 family protein</fullName>
    </submittedName>
</protein>
<dbReference type="InterPro" id="IPR045444">
    <property type="entry name" value="DUF6503"/>
</dbReference>
<proteinExistence type="predicted"/>
<dbReference type="EMBL" id="JBHUOS010000016">
    <property type="protein sequence ID" value="MFD2917982.1"/>
    <property type="molecule type" value="Genomic_DNA"/>
</dbReference>
<evidence type="ECO:0000313" key="2">
    <source>
        <dbReference type="Proteomes" id="UP001597548"/>
    </source>
</evidence>
<name>A0ABW5ZZQ3_9FLAO</name>
<comment type="caution">
    <text evidence="1">The sequence shown here is derived from an EMBL/GenBank/DDBJ whole genome shotgun (WGS) entry which is preliminary data.</text>
</comment>
<evidence type="ECO:0000313" key="1">
    <source>
        <dbReference type="EMBL" id="MFD2917982.1"/>
    </source>
</evidence>
<accession>A0ABW5ZZQ3</accession>
<sequence length="259" mass="29969">MKYLLSIILSVFLLNCKNVKQDVSEEKQTAQSIIDSSITISGGDKFDTSTIEFDFRDKHYLAYRNKETFNLERRYEDASAQYFDTISNIKDVVNNKGFQRFVNDFPMAVPDSMAVKYSASVNSVHYFSVLPYGLNDNAVIKTLLEDVSVKNKKYYTIKVTFNQDGGGEDFEDVFIYWINQKTNKVDYLAYSYNEIDGKGIRFREAYNERYVEGIRFVDYNNYKPKDASISLTDLPQLFENGKLNLLSKIELENIAVKLN</sequence>
<reference evidence="2" key="1">
    <citation type="journal article" date="2019" name="Int. J. Syst. Evol. Microbiol.">
        <title>The Global Catalogue of Microorganisms (GCM) 10K type strain sequencing project: providing services to taxonomists for standard genome sequencing and annotation.</title>
        <authorList>
            <consortium name="The Broad Institute Genomics Platform"/>
            <consortium name="The Broad Institute Genome Sequencing Center for Infectious Disease"/>
            <person name="Wu L."/>
            <person name="Ma J."/>
        </authorList>
    </citation>
    <scope>NUCLEOTIDE SEQUENCE [LARGE SCALE GENOMIC DNA]</scope>
    <source>
        <strain evidence="2">KCTC 32514</strain>
    </source>
</reference>